<dbReference type="EMBL" id="JAUZVZ010000006">
    <property type="protein sequence ID" value="MDP4535602.1"/>
    <property type="molecule type" value="Genomic_DNA"/>
</dbReference>
<gene>
    <name evidence="2" type="ORF">Q3O60_05345</name>
</gene>
<reference evidence="2 3" key="1">
    <citation type="submission" date="2023-08" db="EMBL/GenBank/DDBJ databases">
        <authorList>
            <person name="Joshi A."/>
            <person name="Thite S."/>
        </authorList>
    </citation>
    <scope>NUCLEOTIDE SEQUENCE [LARGE SCALE GENOMIC DNA]</scope>
    <source>
        <strain evidence="2 3">AC40</strain>
    </source>
</reference>
<dbReference type="Gene3D" id="3.40.630.10">
    <property type="entry name" value="Zn peptidases"/>
    <property type="match status" value="2"/>
</dbReference>
<proteinExistence type="predicted"/>
<evidence type="ECO:0000313" key="3">
    <source>
        <dbReference type="Proteomes" id="UP001231616"/>
    </source>
</evidence>
<dbReference type="Pfam" id="PF04389">
    <property type="entry name" value="Peptidase_M28"/>
    <property type="match status" value="1"/>
</dbReference>
<name>A0ABT9GX43_9GAMM</name>
<dbReference type="RefSeq" id="WP_305892870.1">
    <property type="nucleotide sequence ID" value="NZ_JAUZVZ010000006.1"/>
</dbReference>
<dbReference type="InterPro" id="IPR007484">
    <property type="entry name" value="Peptidase_M28"/>
</dbReference>
<evidence type="ECO:0000259" key="1">
    <source>
        <dbReference type="Pfam" id="PF04389"/>
    </source>
</evidence>
<dbReference type="PROSITE" id="PS51257">
    <property type="entry name" value="PROKAR_LIPOPROTEIN"/>
    <property type="match status" value="1"/>
</dbReference>
<dbReference type="Gene3D" id="3.50.30.30">
    <property type="match status" value="1"/>
</dbReference>
<dbReference type="InterPro" id="IPR045175">
    <property type="entry name" value="M28_fam"/>
</dbReference>
<dbReference type="PANTHER" id="PTHR12147:SF26">
    <property type="entry name" value="PEPTIDASE M28 DOMAIN-CONTAINING PROTEIN"/>
    <property type="match status" value="1"/>
</dbReference>
<dbReference type="SUPFAM" id="SSF52025">
    <property type="entry name" value="PA domain"/>
    <property type="match status" value="1"/>
</dbReference>
<dbReference type="CDD" id="cd04820">
    <property type="entry name" value="PA_M28_1_1"/>
    <property type="match status" value="1"/>
</dbReference>
<dbReference type="SUPFAM" id="SSF53187">
    <property type="entry name" value="Zn-dependent exopeptidases"/>
    <property type="match status" value="1"/>
</dbReference>
<dbReference type="PANTHER" id="PTHR12147">
    <property type="entry name" value="METALLOPEPTIDASE M28 FAMILY MEMBER"/>
    <property type="match status" value="1"/>
</dbReference>
<sequence>MKFLALLAVAAITLIGCSSLPTNHTASQLPTANAAAIEGHMLFLASDELEGRDTGSRGHEIASLYIATQLQALGLQPAGDDGSYFQQVPLRSSRLVPNSASLTLHTGAGDTSLAYPKAFFTGSDPVETESTVTAPLIFVGYGLISEEFGLNDYAGLDVDGKIVVMLTGLPDSIPSEEAAHLGRERSRFAAEQGAVGIITVHTPKQEAVRPYANSILYLNTPSMRWLDADGQPGGVQRQLRGGAYVHHEAATELFADAETSLATIFDQLEANELPQGFDLNISATLNRQSTHESITSPNVVAVLPGSDPVLRDEYVVLTAHSDHIGIIQDVRSDNRINNGAMDNAAGVAILLETARMLTELAEPPKRSILFLVVTAEEKGLLGADYYAQNPTRPIEQLVANVNMDMPVLLYPFADLIAFGANHSSLGSVVERAASKEGIMLSPDPMPEQAIFTRSDHYTLVRQGIPAVFLMTGFQSQDPEQDAAAIWGSFFSKHYHKPTDSIADLTREYGAIRYDFGAIFTQINFNITLELATDPQRPYWLESSYFHDVIGQPHTQQVPRSAAE</sequence>
<dbReference type="InterPro" id="IPR046450">
    <property type="entry name" value="PA_dom_sf"/>
</dbReference>
<protein>
    <submittedName>
        <fullName evidence="2">M28 family metallopeptidase</fullName>
    </submittedName>
</protein>
<evidence type="ECO:0000313" key="2">
    <source>
        <dbReference type="EMBL" id="MDP4535602.1"/>
    </source>
</evidence>
<organism evidence="2 3">
    <name type="scientific">Alkalimonas collagenimarina</name>
    <dbReference type="NCBI Taxonomy" id="400390"/>
    <lineage>
        <taxon>Bacteria</taxon>
        <taxon>Pseudomonadati</taxon>
        <taxon>Pseudomonadota</taxon>
        <taxon>Gammaproteobacteria</taxon>
        <taxon>Alkalimonas</taxon>
    </lineage>
</organism>
<accession>A0ABT9GX43</accession>
<keyword evidence="3" id="KW-1185">Reference proteome</keyword>
<feature type="domain" description="Peptidase M28" evidence="1">
    <location>
        <begin position="298"/>
        <end position="505"/>
    </location>
</feature>
<dbReference type="Proteomes" id="UP001231616">
    <property type="component" value="Unassembled WGS sequence"/>
</dbReference>
<comment type="caution">
    <text evidence="2">The sequence shown here is derived from an EMBL/GenBank/DDBJ whole genome shotgun (WGS) entry which is preliminary data.</text>
</comment>